<dbReference type="EMBL" id="UYWY01021097">
    <property type="protein sequence ID" value="VDM43378.1"/>
    <property type="molecule type" value="Genomic_DNA"/>
</dbReference>
<dbReference type="Proteomes" id="UP000050794">
    <property type="component" value="Unassembled WGS sequence"/>
</dbReference>
<proteinExistence type="predicted"/>
<keyword evidence="1" id="KW-0645">Protease</keyword>
<dbReference type="InterPro" id="IPR043504">
    <property type="entry name" value="Peptidase_S1_PA_chymotrypsin"/>
</dbReference>
<organism evidence="8 9">
    <name type="scientific">Toxocara canis</name>
    <name type="common">Canine roundworm</name>
    <dbReference type="NCBI Taxonomy" id="6265"/>
    <lineage>
        <taxon>Eukaryota</taxon>
        <taxon>Metazoa</taxon>
        <taxon>Ecdysozoa</taxon>
        <taxon>Nematoda</taxon>
        <taxon>Chromadorea</taxon>
        <taxon>Rhabditida</taxon>
        <taxon>Spirurina</taxon>
        <taxon>Ascaridomorpha</taxon>
        <taxon>Ascaridoidea</taxon>
        <taxon>Toxocaridae</taxon>
        <taxon>Toxocara</taxon>
    </lineage>
</organism>
<dbReference type="PANTHER" id="PTHR24276">
    <property type="entry name" value="POLYSERASE-RELATED"/>
    <property type="match status" value="1"/>
</dbReference>
<accession>A0A183UU87</accession>
<reference evidence="7 8" key="2">
    <citation type="submission" date="2018-11" db="EMBL/GenBank/DDBJ databases">
        <authorList>
            <consortium name="Pathogen Informatics"/>
        </authorList>
    </citation>
    <scope>NUCLEOTIDE SEQUENCE [LARGE SCALE GENOMIC DNA]</scope>
</reference>
<evidence type="ECO:0000313" key="8">
    <source>
        <dbReference type="Proteomes" id="UP000050794"/>
    </source>
</evidence>
<dbReference type="InterPro" id="IPR001254">
    <property type="entry name" value="Trypsin_dom"/>
</dbReference>
<protein>
    <submittedName>
        <fullName evidence="9">Peptidase S1 domain-containing protein</fullName>
    </submittedName>
</protein>
<keyword evidence="4" id="KW-1015">Disulfide bond</keyword>
<dbReference type="Pfam" id="PF00089">
    <property type="entry name" value="Trypsin"/>
    <property type="match status" value="1"/>
</dbReference>
<sequence>MRFFDIVVLALTLVWVEKEALAFTVRVAFGTVTDPEMYPYVVKIITKNYWDLRTYTCTGSLVSRSVILTAGHCVSNAQVANFAQFKKLKGLTTVAHKTIRTTGRVFALYEEVFPIYSPITNVTKVVHADVGLISLNEALPICESKNGRLYSVLQLPIADPSSDEWTSHIDSFEHCKLLGYGDHERGVHKSL</sequence>
<dbReference type="GO" id="GO:0006508">
    <property type="term" value="P:proteolysis"/>
    <property type="evidence" value="ECO:0007669"/>
    <property type="project" value="UniProtKB-KW"/>
</dbReference>
<dbReference type="InterPro" id="IPR009003">
    <property type="entry name" value="Peptidase_S1_PA"/>
</dbReference>
<dbReference type="WBParaSite" id="TCNE_0001205701-mRNA-1">
    <property type="protein sequence ID" value="TCNE_0001205701-mRNA-1"/>
    <property type="gene ID" value="TCNE_0001205701"/>
</dbReference>
<dbReference type="InterPro" id="IPR050430">
    <property type="entry name" value="Peptidase_S1"/>
</dbReference>
<dbReference type="GO" id="GO:0004252">
    <property type="term" value="F:serine-type endopeptidase activity"/>
    <property type="evidence" value="ECO:0007669"/>
    <property type="project" value="InterPro"/>
</dbReference>
<dbReference type="SUPFAM" id="SSF50494">
    <property type="entry name" value="Trypsin-like serine proteases"/>
    <property type="match status" value="1"/>
</dbReference>
<feature type="signal peptide" evidence="5">
    <location>
        <begin position="1"/>
        <end position="22"/>
    </location>
</feature>
<reference evidence="9" key="1">
    <citation type="submission" date="2016-06" db="UniProtKB">
        <authorList>
            <consortium name="WormBaseParasite"/>
        </authorList>
    </citation>
    <scope>IDENTIFICATION</scope>
</reference>
<evidence type="ECO:0000256" key="1">
    <source>
        <dbReference type="ARBA" id="ARBA00022670"/>
    </source>
</evidence>
<keyword evidence="2" id="KW-0378">Hydrolase</keyword>
<dbReference type="AlphaFoldDB" id="A0A183UU87"/>
<feature type="domain" description="Peptidase S1" evidence="6">
    <location>
        <begin position="30"/>
        <end position="138"/>
    </location>
</feature>
<feature type="chain" id="PRO_5044553412" evidence="5">
    <location>
        <begin position="23"/>
        <end position="191"/>
    </location>
</feature>
<keyword evidence="8" id="KW-1185">Reference proteome</keyword>
<keyword evidence="5" id="KW-0732">Signal</keyword>
<evidence type="ECO:0000256" key="4">
    <source>
        <dbReference type="ARBA" id="ARBA00023157"/>
    </source>
</evidence>
<dbReference type="Gene3D" id="2.40.10.10">
    <property type="entry name" value="Trypsin-like serine proteases"/>
    <property type="match status" value="1"/>
</dbReference>
<evidence type="ECO:0000313" key="9">
    <source>
        <dbReference type="WBParaSite" id="TCNE_0001205701-mRNA-1"/>
    </source>
</evidence>
<keyword evidence="3" id="KW-0720">Serine protease</keyword>
<gene>
    <name evidence="7" type="ORF">TCNE_LOCUS12057</name>
</gene>
<evidence type="ECO:0000256" key="5">
    <source>
        <dbReference type="SAM" id="SignalP"/>
    </source>
</evidence>
<name>A0A183UU87_TOXCA</name>
<evidence type="ECO:0000313" key="7">
    <source>
        <dbReference type="EMBL" id="VDM43378.1"/>
    </source>
</evidence>
<dbReference type="PROSITE" id="PS00134">
    <property type="entry name" value="TRYPSIN_HIS"/>
    <property type="match status" value="1"/>
</dbReference>
<evidence type="ECO:0000259" key="6">
    <source>
        <dbReference type="Pfam" id="PF00089"/>
    </source>
</evidence>
<evidence type="ECO:0000256" key="3">
    <source>
        <dbReference type="ARBA" id="ARBA00022825"/>
    </source>
</evidence>
<dbReference type="PANTHER" id="PTHR24276:SF96">
    <property type="entry name" value="PEPTIDASE S1 DOMAIN-CONTAINING PROTEIN"/>
    <property type="match status" value="1"/>
</dbReference>
<evidence type="ECO:0000256" key="2">
    <source>
        <dbReference type="ARBA" id="ARBA00022801"/>
    </source>
</evidence>
<dbReference type="InterPro" id="IPR018114">
    <property type="entry name" value="TRYPSIN_HIS"/>
</dbReference>